<sequence>MNTENTTYSIMIERDEYITSLVQEQLKFVGTNEQLMQYFQENRNRILGSRIVNWREIDSNICRRFPSITKIDSRRRFVKCILPSHIPQYPEELQIQILYFIRELLEQNEFSDPVLLKRAILSQVNQQFKLSESDSFSFVNQQMKNLHTVNEMQNLDQVEQLYDVESSNSAVQDVFEEQEESDAELRLAMQFSLWENNPKAYAQNDLDEIE</sequence>
<dbReference type="AlphaFoldDB" id="A0AA86N997"/>
<evidence type="ECO:0000313" key="3">
    <source>
        <dbReference type="Proteomes" id="UP001642409"/>
    </source>
</evidence>
<evidence type="ECO:0000313" key="2">
    <source>
        <dbReference type="EMBL" id="CAL6025894.1"/>
    </source>
</evidence>
<organism evidence="1">
    <name type="scientific">Hexamita inflata</name>
    <dbReference type="NCBI Taxonomy" id="28002"/>
    <lineage>
        <taxon>Eukaryota</taxon>
        <taxon>Metamonada</taxon>
        <taxon>Diplomonadida</taxon>
        <taxon>Hexamitidae</taxon>
        <taxon>Hexamitinae</taxon>
        <taxon>Hexamita</taxon>
    </lineage>
</organism>
<reference evidence="1" key="1">
    <citation type="submission" date="2023-06" db="EMBL/GenBank/DDBJ databases">
        <authorList>
            <person name="Kurt Z."/>
        </authorList>
    </citation>
    <scope>NUCLEOTIDE SEQUENCE</scope>
</reference>
<gene>
    <name evidence="1" type="ORF">HINF_LOCUS2693</name>
    <name evidence="2" type="ORF">HINF_LOCUS30586</name>
</gene>
<dbReference type="Proteomes" id="UP001642409">
    <property type="component" value="Unassembled WGS sequence"/>
</dbReference>
<keyword evidence="3" id="KW-1185">Reference proteome</keyword>
<dbReference type="EMBL" id="CATOUU010000062">
    <property type="protein sequence ID" value="CAI9915048.1"/>
    <property type="molecule type" value="Genomic_DNA"/>
</dbReference>
<dbReference type="EMBL" id="CAXDID020000100">
    <property type="protein sequence ID" value="CAL6025894.1"/>
    <property type="molecule type" value="Genomic_DNA"/>
</dbReference>
<protein>
    <submittedName>
        <fullName evidence="2">Hypothetical_protein</fullName>
    </submittedName>
</protein>
<name>A0AA86N997_9EUKA</name>
<reference evidence="2 3" key="2">
    <citation type="submission" date="2024-07" db="EMBL/GenBank/DDBJ databases">
        <authorList>
            <person name="Akdeniz Z."/>
        </authorList>
    </citation>
    <scope>NUCLEOTIDE SEQUENCE [LARGE SCALE GENOMIC DNA]</scope>
</reference>
<evidence type="ECO:0000313" key="1">
    <source>
        <dbReference type="EMBL" id="CAI9915048.1"/>
    </source>
</evidence>
<comment type="caution">
    <text evidence="1">The sequence shown here is derived from an EMBL/GenBank/DDBJ whole genome shotgun (WGS) entry which is preliminary data.</text>
</comment>
<proteinExistence type="predicted"/>
<accession>A0AA86N997</accession>